<feature type="domain" description="4Fe-4S ferredoxin-type" evidence="6">
    <location>
        <begin position="3"/>
        <end position="33"/>
    </location>
</feature>
<evidence type="ECO:0000313" key="7">
    <source>
        <dbReference type="EMBL" id="GAF96322.1"/>
    </source>
</evidence>
<organism evidence="7">
    <name type="scientific">marine sediment metagenome</name>
    <dbReference type="NCBI Taxonomy" id="412755"/>
    <lineage>
        <taxon>unclassified sequences</taxon>
        <taxon>metagenomes</taxon>
        <taxon>ecological metagenomes</taxon>
    </lineage>
</organism>
<gene>
    <name evidence="7" type="ORF">S01H1_32213</name>
</gene>
<keyword evidence="4" id="KW-0408">Iron</keyword>
<reference evidence="7" key="1">
    <citation type="journal article" date="2014" name="Front. Microbiol.">
        <title>High frequency of phylogenetically diverse reductive dehalogenase-homologous genes in deep subseafloor sedimentary metagenomes.</title>
        <authorList>
            <person name="Kawai M."/>
            <person name="Futagami T."/>
            <person name="Toyoda A."/>
            <person name="Takaki Y."/>
            <person name="Nishi S."/>
            <person name="Hori S."/>
            <person name="Arai W."/>
            <person name="Tsubouchi T."/>
            <person name="Morono Y."/>
            <person name="Uchiyama I."/>
            <person name="Ito T."/>
            <person name="Fujiyama A."/>
            <person name="Inagaki F."/>
            <person name="Takami H."/>
        </authorList>
    </citation>
    <scope>NUCLEOTIDE SEQUENCE</scope>
    <source>
        <strain evidence="7">Expedition CK06-06</strain>
    </source>
</reference>
<dbReference type="PROSITE" id="PS51379">
    <property type="entry name" value="4FE4S_FER_2"/>
    <property type="match status" value="1"/>
</dbReference>
<keyword evidence="5" id="KW-0411">Iron-sulfur</keyword>
<accession>X0U7H6</accession>
<comment type="caution">
    <text evidence="7">The sequence shown here is derived from an EMBL/GenBank/DDBJ whole genome shotgun (WGS) entry which is preliminary data.</text>
</comment>
<keyword evidence="3" id="KW-0560">Oxidoreductase</keyword>
<evidence type="ECO:0000256" key="1">
    <source>
        <dbReference type="ARBA" id="ARBA00022485"/>
    </source>
</evidence>
<dbReference type="AlphaFoldDB" id="X0U7H6"/>
<dbReference type="InterPro" id="IPR017896">
    <property type="entry name" value="4Fe4S_Fe-S-bd"/>
</dbReference>
<dbReference type="InterPro" id="IPR009051">
    <property type="entry name" value="Helical_ferredxn"/>
</dbReference>
<dbReference type="EMBL" id="BARS01019933">
    <property type="protein sequence ID" value="GAF96322.1"/>
    <property type="molecule type" value="Genomic_DNA"/>
</dbReference>
<dbReference type="GO" id="GO:0051539">
    <property type="term" value="F:4 iron, 4 sulfur cluster binding"/>
    <property type="evidence" value="ECO:0007669"/>
    <property type="project" value="UniProtKB-KW"/>
</dbReference>
<evidence type="ECO:0000256" key="2">
    <source>
        <dbReference type="ARBA" id="ARBA00022723"/>
    </source>
</evidence>
<feature type="non-terminal residue" evidence="7">
    <location>
        <position position="186"/>
    </location>
</feature>
<keyword evidence="2" id="KW-0479">Metal-binding</keyword>
<dbReference type="Gene3D" id="1.10.1060.10">
    <property type="entry name" value="Alpha-helical ferredoxin"/>
    <property type="match status" value="1"/>
</dbReference>
<dbReference type="InterPro" id="IPR051460">
    <property type="entry name" value="HdrC_iron-sulfur_subunit"/>
</dbReference>
<protein>
    <recommendedName>
        <fullName evidence="6">4Fe-4S ferredoxin-type domain-containing protein</fullName>
    </recommendedName>
</protein>
<dbReference type="PANTHER" id="PTHR43255">
    <property type="entry name" value="IRON-SULFUR-BINDING OXIDOREDUCTASE FADF-RELATED-RELATED"/>
    <property type="match status" value="1"/>
</dbReference>
<dbReference type="GO" id="GO:0046872">
    <property type="term" value="F:metal ion binding"/>
    <property type="evidence" value="ECO:0007669"/>
    <property type="project" value="UniProtKB-KW"/>
</dbReference>
<dbReference type="PROSITE" id="PS00198">
    <property type="entry name" value="4FE4S_FER_1"/>
    <property type="match status" value="1"/>
</dbReference>
<dbReference type="GO" id="GO:0016491">
    <property type="term" value="F:oxidoreductase activity"/>
    <property type="evidence" value="ECO:0007669"/>
    <property type="project" value="UniProtKB-KW"/>
</dbReference>
<dbReference type="InterPro" id="IPR017900">
    <property type="entry name" value="4Fe4S_Fe_S_CS"/>
</dbReference>
<dbReference type="GO" id="GO:0005886">
    <property type="term" value="C:plasma membrane"/>
    <property type="evidence" value="ECO:0007669"/>
    <property type="project" value="TreeGrafter"/>
</dbReference>
<evidence type="ECO:0000259" key="6">
    <source>
        <dbReference type="PROSITE" id="PS51379"/>
    </source>
</evidence>
<dbReference type="SUPFAM" id="SSF46548">
    <property type="entry name" value="alpha-helical ferredoxin"/>
    <property type="match status" value="1"/>
</dbReference>
<dbReference type="PANTHER" id="PTHR43255:SF1">
    <property type="entry name" value="IRON-SULFUR-BINDING OXIDOREDUCTASE FADF-RELATED"/>
    <property type="match status" value="1"/>
</dbReference>
<evidence type="ECO:0000256" key="3">
    <source>
        <dbReference type="ARBA" id="ARBA00023002"/>
    </source>
</evidence>
<name>X0U7H6_9ZZZZ</name>
<sequence>MDENKIIEEIEKCIDCKNCLEVCDTYIVTNDLLKSPNGRLKIAQKVFNNNEISQEELTSLYTCTLCALCDLICPQMIQISEVIHSSKVKLVKENKAPLDIHNKIINGIIEKDNSVNGNPEERLNWLAENYKETEMFEKKDSDTLLFFGCMSSFRVKESASAPYEILKLAGYDFKILENEPCCGEYV</sequence>
<evidence type="ECO:0000256" key="4">
    <source>
        <dbReference type="ARBA" id="ARBA00023004"/>
    </source>
</evidence>
<keyword evidence="1" id="KW-0004">4Fe-4S</keyword>
<dbReference type="Pfam" id="PF13183">
    <property type="entry name" value="Fer4_8"/>
    <property type="match status" value="1"/>
</dbReference>
<proteinExistence type="predicted"/>
<evidence type="ECO:0000256" key="5">
    <source>
        <dbReference type="ARBA" id="ARBA00023014"/>
    </source>
</evidence>